<evidence type="ECO:0000313" key="12">
    <source>
        <dbReference type="Proteomes" id="UP001232156"/>
    </source>
</evidence>
<evidence type="ECO:0000256" key="2">
    <source>
        <dbReference type="ARBA" id="ARBA00001089"/>
    </source>
</evidence>
<dbReference type="EMBL" id="JAUZQE010000020">
    <property type="protein sequence ID" value="MDR4126218.1"/>
    <property type="molecule type" value="Genomic_DNA"/>
</dbReference>
<comment type="subunit">
    <text evidence="9">This enzyme consists of two polypeptide chains, which are synthesized in precursor form from a single polypeptide.</text>
</comment>
<feature type="chain" id="PRO_5047375222" description="Glutathione hydrolase proenzyme" evidence="10">
    <location>
        <begin position="27"/>
        <end position="588"/>
    </location>
</feature>
<reference evidence="11 12" key="1">
    <citation type="submission" date="2023-08" db="EMBL/GenBank/DDBJ databases">
        <title>Alcaligenaceae gen. nov., a novel taxon isolated from the sludge of Yixing Pesticide Factory.</title>
        <authorList>
            <person name="Ruan L."/>
        </authorList>
    </citation>
    <scope>NUCLEOTIDE SEQUENCE [LARGE SCALE GENOMIC DNA]</scope>
    <source>
        <strain evidence="11 12">LG-2</strain>
    </source>
</reference>
<protein>
    <recommendedName>
        <fullName evidence="9">Glutathione hydrolase proenzyme</fullName>
        <ecNumber evidence="9">2.3.2.2</ecNumber>
        <ecNumber evidence="9">3.4.19.13</ecNumber>
    </recommendedName>
    <component>
        <recommendedName>
            <fullName evidence="9">Glutathione hydrolase large chain</fullName>
        </recommendedName>
    </component>
    <component>
        <recommendedName>
            <fullName evidence="9">Glutathione hydrolase small chain</fullName>
        </recommendedName>
    </component>
</protein>
<feature type="signal peptide" evidence="10">
    <location>
        <begin position="1"/>
        <end position="26"/>
    </location>
</feature>
<dbReference type="Gene3D" id="1.10.246.130">
    <property type="match status" value="1"/>
</dbReference>
<evidence type="ECO:0000256" key="10">
    <source>
        <dbReference type="SAM" id="SignalP"/>
    </source>
</evidence>
<dbReference type="NCBIfam" id="TIGR00066">
    <property type="entry name" value="g_glut_trans"/>
    <property type="match status" value="1"/>
</dbReference>
<comment type="similarity">
    <text evidence="3 9">Belongs to the gamma-glutamyltransferase family.</text>
</comment>
<dbReference type="Pfam" id="PF01019">
    <property type="entry name" value="G_glu_transpept"/>
    <property type="match status" value="1"/>
</dbReference>
<keyword evidence="7 9" id="KW-0012">Acyltransferase</keyword>
<comment type="catalytic activity">
    <reaction evidence="1 9">
        <text>an S-substituted glutathione + H2O = an S-substituted L-cysteinylglycine + L-glutamate</text>
        <dbReference type="Rhea" id="RHEA:59468"/>
        <dbReference type="ChEBI" id="CHEBI:15377"/>
        <dbReference type="ChEBI" id="CHEBI:29985"/>
        <dbReference type="ChEBI" id="CHEBI:90779"/>
        <dbReference type="ChEBI" id="CHEBI:143103"/>
        <dbReference type="EC" id="3.4.19.13"/>
    </reaction>
</comment>
<dbReference type="Gene3D" id="3.60.20.40">
    <property type="match status" value="1"/>
</dbReference>
<keyword evidence="4 9" id="KW-0808">Transferase</keyword>
<name>A0ABU1D786_9BURK</name>
<evidence type="ECO:0000256" key="3">
    <source>
        <dbReference type="ARBA" id="ARBA00009381"/>
    </source>
</evidence>
<keyword evidence="6 9" id="KW-0865">Zymogen</keyword>
<comment type="pathway">
    <text evidence="9">Sulfur metabolism; glutathione metabolism.</text>
</comment>
<keyword evidence="9" id="KW-0317">Glutathione biosynthesis</keyword>
<comment type="PTM">
    <text evidence="9">Cleaved by autocatalysis into a large and a small subunit.</text>
</comment>
<evidence type="ECO:0000256" key="4">
    <source>
        <dbReference type="ARBA" id="ARBA00022679"/>
    </source>
</evidence>
<organism evidence="11 12">
    <name type="scientific">Yanghanlia caeni</name>
    <dbReference type="NCBI Taxonomy" id="3064283"/>
    <lineage>
        <taxon>Bacteria</taxon>
        <taxon>Pseudomonadati</taxon>
        <taxon>Pseudomonadota</taxon>
        <taxon>Betaproteobacteria</taxon>
        <taxon>Burkholderiales</taxon>
        <taxon>Alcaligenaceae</taxon>
        <taxon>Yanghanlia</taxon>
    </lineage>
</organism>
<dbReference type="Proteomes" id="UP001232156">
    <property type="component" value="Unassembled WGS sequence"/>
</dbReference>
<keyword evidence="10" id="KW-0732">Signal</keyword>
<dbReference type="PANTHER" id="PTHR43199:SF1">
    <property type="entry name" value="GLUTATHIONE HYDROLASE PROENZYME"/>
    <property type="match status" value="1"/>
</dbReference>
<evidence type="ECO:0000256" key="9">
    <source>
        <dbReference type="RuleBase" id="RU368036"/>
    </source>
</evidence>
<comment type="catalytic activity">
    <reaction evidence="2 9">
        <text>glutathione + H2O = L-cysteinylglycine + L-glutamate</text>
        <dbReference type="Rhea" id="RHEA:28807"/>
        <dbReference type="ChEBI" id="CHEBI:15377"/>
        <dbReference type="ChEBI" id="CHEBI:29985"/>
        <dbReference type="ChEBI" id="CHEBI:57925"/>
        <dbReference type="ChEBI" id="CHEBI:61694"/>
        <dbReference type="EC" id="3.4.19.13"/>
    </reaction>
</comment>
<evidence type="ECO:0000256" key="5">
    <source>
        <dbReference type="ARBA" id="ARBA00022801"/>
    </source>
</evidence>
<dbReference type="InterPro" id="IPR051792">
    <property type="entry name" value="GGT_bact"/>
</dbReference>
<dbReference type="PRINTS" id="PR01210">
    <property type="entry name" value="GGTRANSPTASE"/>
</dbReference>
<proteinExistence type="inferred from homology"/>
<keyword evidence="12" id="KW-1185">Reference proteome</keyword>
<dbReference type="InterPro" id="IPR043138">
    <property type="entry name" value="GGT_lsub"/>
</dbReference>
<evidence type="ECO:0000256" key="1">
    <source>
        <dbReference type="ARBA" id="ARBA00001049"/>
    </source>
</evidence>
<keyword evidence="5 9" id="KW-0378">Hydrolase</keyword>
<gene>
    <name evidence="11" type="primary">ggt</name>
    <name evidence="11" type="ORF">Q8947_09520</name>
</gene>
<dbReference type="PANTHER" id="PTHR43199">
    <property type="entry name" value="GLUTATHIONE HYDROLASE"/>
    <property type="match status" value="1"/>
</dbReference>
<dbReference type="InterPro" id="IPR029055">
    <property type="entry name" value="Ntn_hydrolases_N"/>
</dbReference>
<dbReference type="InterPro" id="IPR043137">
    <property type="entry name" value="GGT_ssub_C"/>
</dbReference>
<dbReference type="InterPro" id="IPR000101">
    <property type="entry name" value="GGT_peptidase"/>
</dbReference>
<accession>A0ABU1D786</accession>
<dbReference type="EC" id="2.3.2.2" evidence="9"/>
<evidence type="ECO:0000313" key="11">
    <source>
        <dbReference type="EMBL" id="MDR4126218.1"/>
    </source>
</evidence>
<evidence type="ECO:0000256" key="8">
    <source>
        <dbReference type="ARBA" id="ARBA00047417"/>
    </source>
</evidence>
<evidence type="ECO:0000256" key="6">
    <source>
        <dbReference type="ARBA" id="ARBA00023145"/>
    </source>
</evidence>
<dbReference type="SUPFAM" id="SSF56235">
    <property type="entry name" value="N-terminal nucleophile aminohydrolases (Ntn hydrolases)"/>
    <property type="match status" value="1"/>
</dbReference>
<dbReference type="EC" id="3.4.19.13" evidence="9"/>
<comment type="caution">
    <text evidence="11">The sequence shown here is derived from an EMBL/GenBank/DDBJ whole genome shotgun (WGS) entry which is preliminary data.</text>
</comment>
<dbReference type="GO" id="GO:0103068">
    <property type="term" value="F:leukotriene C4 gamma-glutamyl transferase activity"/>
    <property type="evidence" value="ECO:0007669"/>
    <property type="project" value="UniProtKB-EC"/>
</dbReference>
<evidence type="ECO:0000256" key="7">
    <source>
        <dbReference type="ARBA" id="ARBA00023315"/>
    </source>
</evidence>
<dbReference type="RefSeq" id="WP_347287131.1">
    <property type="nucleotide sequence ID" value="NZ_JAUZQE010000020.1"/>
</dbReference>
<sequence>MRLFSRKYAPCLLVAALALSPLAAGAAQEVVAADLNPEAATVSHIESRPVVRAPRYMVSAANPLATAAGVEMLEQGGSVIDAAIAAQLVLGLVEPQSSGLGGGGFALVHRAGDSAIHAYDGRETAPAAARPDRFLKNGTLMPFFDAVDSGLSVGTPGLVRMMGDMHAAHGVLPWATLFQPALRLARDGFQVSPRLHALLRDADTLRNNAAAAAYFYDAEGSPWPVGHVLRNPDYARVLQTLADEGPDAFYTGPLARGMVEAVASHPVPGDLTEADLAAYRALRREALCAEIGAYRYCGMPPPSSGGLAVLQIMALLQHTPIARLRPGSAEAVHYFSEAGRLAYADRDAYVADPAFVRVPVYGLLDDDYLASRAALIRPERSMGRAEPGVPPGLIEAPAAESALELPSTTHLVVADRDGNVVTMTSSIEFVFGSKIFVNGYLLNNQVTDFSLSPTDDAGRPAANRVEGGKRPRSSMSPILVFKGEQPVLALGSPGGSAIINYVAKTLVGTLMWGKNIQAAIELPNMGSRNRATEIERGTPLSRAIGTLKAMGHEVREVEYPSGVHGVMWTPEGLEGGADPRREGVARGG</sequence>
<comment type="catalytic activity">
    <reaction evidence="8 9">
        <text>an N-terminal (5-L-glutamyl)-[peptide] + an alpha-amino acid = 5-L-glutamyl amino acid + an N-terminal L-alpha-aminoacyl-[peptide]</text>
        <dbReference type="Rhea" id="RHEA:23904"/>
        <dbReference type="Rhea" id="RHEA-COMP:9780"/>
        <dbReference type="Rhea" id="RHEA-COMP:9795"/>
        <dbReference type="ChEBI" id="CHEBI:77644"/>
        <dbReference type="ChEBI" id="CHEBI:78597"/>
        <dbReference type="ChEBI" id="CHEBI:78599"/>
        <dbReference type="ChEBI" id="CHEBI:78608"/>
        <dbReference type="EC" id="2.3.2.2"/>
    </reaction>
</comment>